<accession>A0ABS1BD53</accession>
<dbReference type="InterPro" id="IPR006311">
    <property type="entry name" value="TAT_signal"/>
</dbReference>
<evidence type="ECO:0000313" key="5">
    <source>
        <dbReference type="EMBL" id="MBK0332082.1"/>
    </source>
</evidence>
<dbReference type="SUPFAM" id="SSF53850">
    <property type="entry name" value="Periplasmic binding protein-like II"/>
    <property type="match status" value="1"/>
</dbReference>
<dbReference type="PANTHER" id="PTHR30061">
    <property type="entry name" value="MALTOSE-BINDING PERIPLASMIC PROTEIN"/>
    <property type="match status" value="1"/>
</dbReference>
<evidence type="ECO:0000313" key="6">
    <source>
        <dbReference type="Proteomes" id="UP000612352"/>
    </source>
</evidence>
<keyword evidence="6" id="KW-1185">Reference proteome</keyword>
<keyword evidence="2" id="KW-0813">Transport</keyword>
<evidence type="ECO:0000256" key="2">
    <source>
        <dbReference type="ARBA" id="ARBA00022448"/>
    </source>
</evidence>
<evidence type="ECO:0000256" key="4">
    <source>
        <dbReference type="SAM" id="MobiDB-lite"/>
    </source>
</evidence>
<reference evidence="5 6" key="1">
    <citation type="submission" date="2020-12" db="EMBL/GenBank/DDBJ databases">
        <title>Brachybacterium sp. MASK1Z-5, whole genome shotgun sequence.</title>
        <authorList>
            <person name="Tuo L."/>
        </authorList>
    </citation>
    <scope>NUCLEOTIDE SEQUENCE [LARGE SCALE GENOMIC DNA]</scope>
    <source>
        <strain evidence="5 6">MASK1Z-5</strain>
    </source>
</reference>
<gene>
    <name evidence="5" type="ORF">I8D64_11805</name>
</gene>
<dbReference type="Gene3D" id="3.40.190.10">
    <property type="entry name" value="Periplasmic binding protein-like II"/>
    <property type="match status" value="2"/>
</dbReference>
<dbReference type="InterPro" id="IPR006059">
    <property type="entry name" value="SBP"/>
</dbReference>
<proteinExistence type="inferred from homology"/>
<dbReference type="PANTHER" id="PTHR30061:SF50">
    <property type="entry name" value="MALTOSE_MALTODEXTRIN-BINDING PERIPLASMIC PROTEIN"/>
    <property type="match status" value="1"/>
</dbReference>
<dbReference type="Proteomes" id="UP000612352">
    <property type="component" value="Unassembled WGS sequence"/>
</dbReference>
<feature type="region of interest" description="Disordered" evidence="4">
    <location>
        <begin position="29"/>
        <end position="55"/>
    </location>
</feature>
<organism evidence="5 6">
    <name type="scientific">Brachybacterium halotolerans</name>
    <dbReference type="NCBI Taxonomy" id="2795215"/>
    <lineage>
        <taxon>Bacteria</taxon>
        <taxon>Bacillati</taxon>
        <taxon>Actinomycetota</taxon>
        <taxon>Actinomycetes</taxon>
        <taxon>Micrococcales</taxon>
        <taxon>Dermabacteraceae</taxon>
        <taxon>Brachybacterium</taxon>
    </lineage>
</organism>
<dbReference type="Pfam" id="PF01547">
    <property type="entry name" value="SBP_bac_1"/>
    <property type="match status" value="1"/>
</dbReference>
<dbReference type="PROSITE" id="PS51318">
    <property type="entry name" value="TAT"/>
    <property type="match status" value="1"/>
</dbReference>
<name>A0ABS1BD53_9MICO</name>
<dbReference type="CDD" id="cd14750">
    <property type="entry name" value="PBP2_TMBP"/>
    <property type="match status" value="1"/>
</dbReference>
<dbReference type="EMBL" id="JAEDAJ010000006">
    <property type="protein sequence ID" value="MBK0332082.1"/>
    <property type="molecule type" value="Genomic_DNA"/>
</dbReference>
<evidence type="ECO:0000256" key="1">
    <source>
        <dbReference type="ARBA" id="ARBA00008520"/>
    </source>
</evidence>
<evidence type="ECO:0000256" key="3">
    <source>
        <dbReference type="ARBA" id="ARBA00022729"/>
    </source>
</evidence>
<keyword evidence="3" id="KW-0732">Signal</keyword>
<protein>
    <submittedName>
        <fullName evidence="5">ABC transporter substrate-binding protein</fullName>
    </submittedName>
</protein>
<comment type="similarity">
    <text evidence="1">Belongs to the bacterial solute-binding protein 1 family.</text>
</comment>
<dbReference type="RefSeq" id="WP_200502971.1">
    <property type="nucleotide sequence ID" value="NZ_JAEDAJ010000006.1"/>
</dbReference>
<sequence>MSSSNHGLGRRSVLAAGGLGASALGLAACGGSDDSSSGGSGGGASADFDERGPITFATGKDTTGVLKDFLDRWNKDHSDEKVTLVELPESADDQRSQFINNAQAKSDAYTVLGLDVVWTAEFAANQWVVELPKDKLPIDDMIPATVQTATYFDKLYAMPYATNGQLLFSRKDLLKDAGYDEPPATYDEMYEIIEKVTADDSGINGFGGQFAKYEGLTCQLTGVVKSAGGELFDKDGKPQADSDAAKLGLQTLRDGFDKKYIPKEALTYKEEESRQAFQDGKLVFLQNWPYVYDKFQADDGSSKVKDKVSVSLVPAVKGEGTSTVGGLNYAISAFAKNMGTALDFIAFMGAAEQQKAWFLQTGNPTAATAVYEDEDLKEKYPFLDTLKDSIDKGAVRPQVVKYGDVTQAIQEAAYGCLSGDTETDAALSDLQKQLTDLTEK</sequence>
<comment type="caution">
    <text evidence="5">The sequence shown here is derived from an EMBL/GenBank/DDBJ whole genome shotgun (WGS) entry which is preliminary data.</text>
</comment>